<keyword evidence="2" id="KW-0732">Signal</keyword>
<proteinExistence type="predicted"/>
<evidence type="ECO:0008006" key="5">
    <source>
        <dbReference type="Google" id="ProtNLM"/>
    </source>
</evidence>
<dbReference type="AlphaFoldDB" id="A0AAD9H9S4"/>
<evidence type="ECO:0000256" key="2">
    <source>
        <dbReference type="SAM" id="SignalP"/>
    </source>
</evidence>
<evidence type="ECO:0000256" key="1">
    <source>
        <dbReference type="SAM" id="MobiDB-lite"/>
    </source>
</evidence>
<dbReference type="Proteomes" id="UP001232148">
    <property type="component" value="Unassembled WGS sequence"/>
</dbReference>
<accession>A0AAD9H9S4</accession>
<protein>
    <recommendedName>
        <fullName evidence="5">Secreted protein</fullName>
    </recommendedName>
</protein>
<feature type="signal peptide" evidence="2">
    <location>
        <begin position="1"/>
        <end position="30"/>
    </location>
</feature>
<keyword evidence="4" id="KW-1185">Reference proteome</keyword>
<name>A0AAD9H9S4_9PEZI</name>
<comment type="caution">
    <text evidence="3">The sequence shown here is derived from an EMBL/GenBank/DDBJ whole genome shotgun (WGS) entry which is preliminary data.</text>
</comment>
<evidence type="ECO:0000313" key="3">
    <source>
        <dbReference type="EMBL" id="KAK2024377.1"/>
    </source>
</evidence>
<dbReference type="EMBL" id="MU842967">
    <property type="protein sequence ID" value="KAK2024377.1"/>
    <property type="molecule type" value="Genomic_DNA"/>
</dbReference>
<reference evidence="3" key="1">
    <citation type="submission" date="2021-06" db="EMBL/GenBank/DDBJ databases">
        <title>Comparative genomics, transcriptomics and evolutionary studies reveal genomic signatures of adaptation to plant cell wall in hemibiotrophic fungi.</title>
        <authorList>
            <consortium name="DOE Joint Genome Institute"/>
            <person name="Baroncelli R."/>
            <person name="Diaz J.F."/>
            <person name="Benocci T."/>
            <person name="Peng M."/>
            <person name="Battaglia E."/>
            <person name="Haridas S."/>
            <person name="Andreopoulos W."/>
            <person name="Labutti K."/>
            <person name="Pangilinan J."/>
            <person name="Floch G.L."/>
            <person name="Makela M.R."/>
            <person name="Henrissat B."/>
            <person name="Grigoriev I.V."/>
            <person name="Crouch J.A."/>
            <person name="De Vries R.P."/>
            <person name="Sukno S.A."/>
            <person name="Thon M.R."/>
        </authorList>
    </citation>
    <scope>NUCLEOTIDE SEQUENCE</scope>
    <source>
        <strain evidence="3">MAFF235873</strain>
    </source>
</reference>
<organism evidence="3 4">
    <name type="scientific">Colletotrichum zoysiae</name>
    <dbReference type="NCBI Taxonomy" id="1216348"/>
    <lineage>
        <taxon>Eukaryota</taxon>
        <taxon>Fungi</taxon>
        <taxon>Dikarya</taxon>
        <taxon>Ascomycota</taxon>
        <taxon>Pezizomycotina</taxon>
        <taxon>Sordariomycetes</taxon>
        <taxon>Hypocreomycetidae</taxon>
        <taxon>Glomerellales</taxon>
        <taxon>Glomerellaceae</taxon>
        <taxon>Colletotrichum</taxon>
        <taxon>Colletotrichum graminicola species complex</taxon>
    </lineage>
</organism>
<sequence>MWLVRPPRYRFSRCMLCSALLCCSGRLAWMALHPQHASIYPPMQGIIDPMTCLVERGRRRCSTHSSRKSPGALSSSSVKAGGGPDDETSLFALLLESPIEPPNGSHDDRPPVGSRQPPPVPSFRLPGWLPSPSCLQLVYLVRLT</sequence>
<gene>
    <name evidence="3" type="ORF">LX32DRAFT_108335</name>
</gene>
<feature type="region of interest" description="Disordered" evidence="1">
    <location>
        <begin position="62"/>
        <end position="124"/>
    </location>
</feature>
<evidence type="ECO:0000313" key="4">
    <source>
        <dbReference type="Proteomes" id="UP001232148"/>
    </source>
</evidence>
<feature type="chain" id="PRO_5041917894" description="Secreted protein" evidence="2">
    <location>
        <begin position="31"/>
        <end position="144"/>
    </location>
</feature>